<evidence type="ECO:0000313" key="2">
    <source>
        <dbReference type="RefSeq" id="XP_042630922.1"/>
    </source>
</evidence>
<proteinExistence type="predicted"/>
<dbReference type="AlphaFoldDB" id="A0A9R0BDF5"/>
<gene>
    <name evidence="2" type="primary">LOC122148562</name>
</gene>
<organism evidence="2">
    <name type="scientific">Cyprinus carpio</name>
    <name type="common">Common carp</name>
    <dbReference type="NCBI Taxonomy" id="7962"/>
    <lineage>
        <taxon>Eukaryota</taxon>
        <taxon>Metazoa</taxon>
        <taxon>Chordata</taxon>
        <taxon>Craniata</taxon>
        <taxon>Vertebrata</taxon>
        <taxon>Euteleostomi</taxon>
        <taxon>Actinopterygii</taxon>
        <taxon>Neopterygii</taxon>
        <taxon>Teleostei</taxon>
        <taxon>Ostariophysi</taxon>
        <taxon>Cypriniformes</taxon>
        <taxon>Cyprinidae</taxon>
        <taxon>Cyprininae</taxon>
        <taxon>Cyprinus</taxon>
    </lineage>
</organism>
<dbReference type="GeneID" id="122148562"/>
<accession>A0A9R0BDF5</accession>
<dbReference type="OrthoDB" id="10068084at2759"/>
<dbReference type="RefSeq" id="XP_042630922.1">
    <property type="nucleotide sequence ID" value="XM_042774988.1"/>
</dbReference>
<dbReference type="KEGG" id="ccar:122148562"/>
<evidence type="ECO:0000256" key="1">
    <source>
        <dbReference type="SAM" id="Coils"/>
    </source>
</evidence>
<keyword evidence="1" id="KW-0175">Coiled coil</keyword>
<dbReference type="Proteomes" id="UP001155660">
    <property type="component" value="Chromosome A2"/>
</dbReference>
<feature type="coiled-coil region" evidence="1">
    <location>
        <begin position="103"/>
        <end position="137"/>
    </location>
</feature>
<protein>
    <submittedName>
        <fullName evidence="2">Uncharacterized protein LOC122148562</fullName>
    </submittedName>
</protein>
<name>A0A9R0BDF5_CYPCA</name>
<reference evidence="2" key="1">
    <citation type="submission" date="2025-08" db="UniProtKB">
        <authorList>
            <consortium name="RefSeq"/>
        </authorList>
    </citation>
    <scope>IDENTIFICATION</scope>
    <source>
        <tissue evidence="2">Muscle</tissue>
    </source>
</reference>
<sequence>MDHVEDLKLEVIGAVYALSRENLIELCKFLGIDCEHVSSKSRSFFISLIVRHIEREALEELEDEGMAELLCLKDKICEIQSVNENSDSERQTAPTTKIVNVNLVAENTEQEKLQKEIDKLQSALQKLIVQKQRAANHTPQHTGTQQNISTIQSYSILPSPNVRPDTSSDLQFMTHRPVMPPWNREFKISGQIGEPGQKDKLTFSSLAHQIEHGLSRGVSELEIVDAVIRAIAPGMQLRSYLEGKPNLTLPVLRRILRAHYQERGATELYKQLTSEAQSSKETPQSFLVRCLDLRQKILFASQEAESSLKYDPNLVQSMFLHTVLTGLQNDSIRSDLQPYLMTIDVSDEILFDKVNVACANETERQNKKKLIYQHTKVNPVQVNEVAVEKKGKTQCHKKHRES</sequence>